<dbReference type="GO" id="GO:0005524">
    <property type="term" value="F:ATP binding"/>
    <property type="evidence" value="ECO:0007669"/>
    <property type="project" value="UniProtKB-KW"/>
</dbReference>
<evidence type="ECO:0000256" key="3">
    <source>
        <dbReference type="ARBA" id="ARBA00022679"/>
    </source>
</evidence>
<dbReference type="PANTHER" id="PTHR22983">
    <property type="entry name" value="PROTEIN KINASE RELATED"/>
    <property type="match status" value="1"/>
</dbReference>
<dbReference type="Ensembl" id="ENSGWIT00000017043.1">
    <property type="protein sequence ID" value="ENSGWIP00000015421.1"/>
    <property type="gene ID" value="ENSGWIG00000008649.1"/>
</dbReference>
<dbReference type="GO" id="GO:0004674">
    <property type="term" value="F:protein serine/threonine kinase activity"/>
    <property type="evidence" value="ECO:0007669"/>
    <property type="project" value="UniProtKB-KW"/>
</dbReference>
<feature type="domain" description="Protein kinase" evidence="9">
    <location>
        <begin position="4"/>
        <end position="145"/>
    </location>
</feature>
<keyword evidence="2" id="KW-0723">Serine/threonine-protein kinase</keyword>
<dbReference type="InterPro" id="IPR011009">
    <property type="entry name" value="Kinase-like_dom_sf"/>
</dbReference>
<evidence type="ECO:0000256" key="8">
    <source>
        <dbReference type="ARBA" id="ARBA00048679"/>
    </source>
</evidence>
<reference evidence="10" key="2">
    <citation type="submission" date="2025-08" db="UniProtKB">
        <authorList>
            <consortium name="Ensembl"/>
        </authorList>
    </citation>
    <scope>IDENTIFICATION</scope>
</reference>
<keyword evidence="11" id="KW-1185">Reference proteome</keyword>
<sequence>MNCYTVLELVGEDSFGCVHRGRNKHTSQVVALKFIKKRGLSQAELKELKKEINIMTGLKHHNIVQLYDSFETQSEVVIVTEIVKEQLFHILEQNKSLPETLVQNIACQLVSALYYLHSNHIIHCDLKLQNILLGKGGVVKLCDFG</sequence>
<dbReference type="PANTHER" id="PTHR22983:SF6">
    <property type="entry name" value="SERINE_THREONINE-PROTEIN KINASE 36"/>
    <property type="match status" value="1"/>
</dbReference>
<evidence type="ECO:0000256" key="6">
    <source>
        <dbReference type="ARBA" id="ARBA00022840"/>
    </source>
</evidence>
<evidence type="ECO:0000256" key="4">
    <source>
        <dbReference type="ARBA" id="ARBA00022741"/>
    </source>
</evidence>
<reference evidence="10" key="1">
    <citation type="submission" date="2020-06" db="EMBL/GenBank/DDBJ databases">
        <authorList>
            <consortium name="Wellcome Sanger Institute Data Sharing"/>
        </authorList>
    </citation>
    <scope>NUCLEOTIDE SEQUENCE [LARGE SCALE GENOMIC DNA]</scope>
</reference>
<dbReference type="GO" id="GO:0005737">
    <property type="term" value="C:cytoplasm"/>
    <property type="evidence" value="ECO:0007669"/>
    <property type="project" value="UniProtKB-ARBA"/>
</dbReference>
<comment type="catalytic activity">
    <reaction evidence="7">
        <text>L-threonyl-[protein] + ATP = O-phospho-L-threonyl-[protein] + ADP + H(+)</text>
        <dbReference type="Rhea" id="RHEA:46608"/>
        <dbReference type="Rhea" id="RHEA-COMP:11060"/>
        <dbReference type="Rhea" id="RHEA-COMP:11605"/>
        <dbReference type="ChEBI" id="CHEBI:15378"/>
        <dbReference type="ChEBI" id="CHEBI:30013"/>
        <dbReference type="ChEBI" id="CHEBI:30616"/>
        <dbReference type="ChEBI" id="CHEBI:61977"/>
        <dbReference type="ChEBI" id="CHEBI:456216"/>
        <dbReference type="EC" id="2.7.11.1"/>
    </reaction>
</comment>
<evidence type="ECO:0000256" key="2">
    <source>
        <dbReference type="ARBA" id="ARBA00022527"/>
    </source>
</evidence>
<organism evidence="10 11">
    <name type="scientific">Gouania willdenowi</name>
    <name type="common">Blunt-snouted clingfish</name>
    <name type="synonym">Lepadogaster willdenowi</name>
    <dbReference type="NCBI Taxonomy" id="441366"/>
    <lineage>
        <taxon>Eukaryota</taxon>
        <taxon>Metazoa</taxon>
        <taxon>Chordata</taxon>
        <taxon>Craniata</taxon>
        <taxon>Vertebrata</taxon>
        <taxon>Euteleostomi</taxon>
        <taxon>Actinopterygii</taxon>
        <taxon>Neopterygii</taxon>
        <taxon>Teleostei</taxon>
        <taxon>Neoteleostei</taxon>
        <taxon>Acanthomorphata</taxon>
        <taxon>Ovalentaria</taxon>
        <taxon>Blenniimorphae</taxon>
        <taxon>Blenniiformes</taxon>
        <taxon>Gobiesocoidei</taxon>
        <taxon>Gobiesocidae</taxon>
        <taxon>Gobiesocinae</taxon>
        <taxon>Gouania</taxon>
    </lineage>
</organism>
<protein>
    <recommendedName>
        <fullName evidence="1">non-specific serine/threonine protein kinase</fullName>
        <ecNumber evidence="1">2.7.11.1</ecNumber>
    </recommendedName>
</protein>
<dbReference type="InterPro" id="IPR000719">
    <property type="entry name" value="Prot_kinase_dom"/>
</dbReference>
<keyword evidence="4" id="KW-0547">Nucleotide-binding</keyword>
<dbReference type="Proteomes" id="UP000694680">
    <property type="component" value="Chromosome 14"/>
</dbReference>
<dbReference type="GO" id="GO:0007224">
    <property type="term" value="P:smoothened signaling pathway"/>
    <property type="evidence" value="ECO:0007669"/>
    <property type="project" value="TreeGrafter"/>
</dbReference>
<keyword evidence="5" id="KW-0418">Kinase</keyword>
<evidence type="ECO:0000256" key="1">
    <source>
        <dbReference type="ARBA" id="ARBA00012513"/>
    </source>
</evidence>
<dbReference type="PROSITE" id="PS00108">
    <property type="entry name" value="PROTEIN_KINASE_ST"/>
    <property type="match status" value="1"/>
</dbReference>
<dbReference type="Gene3D" id="1.10.510.10">
    <property type="entry name" value="Transferase(Phosphotransferase) domain 1"/>
    <property type="match status" value="1"/>
</dbReference>
<dbReference type="SMART" id="SM00220">
    <property type="entry name" value="S_TKc"/>
    <property type="match status" value="1"/>
</dbReference>
<evidence type="ECO:0000256" key="7">
    <source>
        <dbReference type="ARBA" id="ARBA00047899"/>
    </source>
</evidence>
<proteinExistence type="predicted"/>
<evidence type="ECO:0000313" key="11">
    <source>
        <dbReference type="Proteomes" id="UP000694680"/>
    </source>
</evidence>
<evidence type="ECO:0000256" key="5">
    <source>
        <dbReference type="ARBA" id="ARBA00022777"/>
    </source>
</evidence>
<reference evidence="10" key="3">
    <citation type="submission" date="2025-09" db="UniProtKB">
        <authorList>
            <consortium name="Ensembl"/>
        </authorList>
    </citation>
    <scope>IDENTIFICATION</scope>
</reference>
<name>A0A8C5E2D1_GOUWI</name>
<dbReference type="EC" id="2.7.11.1" evidence="1"/>
<evidence type="ECO:0000259" key="9">
    <source>
        <dbReference type="PROSITE" id="PS50011"/>
    </source>
</evidence>
<dbReference type="SUPFAM" id="SSF56112">
    <property type="entry name" value="Protein kinase-like (PK-like)"/>
    <property type="match status" value="1"/>
</dbReference>
<evidence type="ECO:0000313" key="10">
    <source>
        <dbReference type="Ensembl" id="ENSGWIP00000015421.1"/>
    </source>
</evidence>
<dbReference type="PROSITE" id="PS50011">
    <property type="entry name" value="PROTEIN_KINASE_DOM"/>
    <property type="match status" value="1"/>
</dbReference>
<dbReference type="Pfam" id="PF00069">
    <property type="entry name" value="Pkinase"/>
    <property type="match status" value="1"/>
</dbReference>
<dbReference type="InterPro" id="IPR008271">
    <property type="entry name" value="Ser/Thr_kinase_AS"/>
</dbReference>
<keyword evidence="3" id="KW-0808">Transferase</keyword>
<comment type="catalytic activity">
    <reaction evidence="8">
        <text>L-seryl-[protein] + ATP = O-phospho-L-seryl-[protein] + ADP + H(+)</text>
        <dbReference type="Rhea" id="RHEA:17989"/>
        <dbReference type="Rhea" id="RHEA-COMP:9863"/>
        <dbReference type="Rhea" id="RHEA-COMP:11604"/>
        <dbReference type="ChEBI" id="CHEBI:15378"/>
        <dbReference type="ChEBI" id="CHEBI:29999"/>
        <dbReference type="ChEBI" id="CHEBI:30616"/>
        <dbReference type="ChEBI" id="CHEBI:83421"/>
        <dbReference type="ChEBI" id="CHEBI:456216"/>
        <dbReference type="EC" id="2.7.11.1"/>
    </reaction>
</comment>
<keyword evidence="6" id="KW-0067">ATP-binding</keyword>
<dbReference type="FunFam" id="3.30.200.20:FF:000042">
    <property type="entry name" value="Aurora kinase A"/>
    <property type="match status" value="1"/>
</dbReference>
<accession>A0A8C5E2D1</accession>
<dbReference type="AlphaFoldDB" id="A0A8C5E2D1"/>